<evidence type="ECO:0000313" key="8">
    <source>
        <dbReference type="Proteomes" id="UP001054837"/>
    </source>
</evidence>
<dbReference type="InterPro" id="IPR036390">
    <property type="entry name" value="WH_DNA-bd_sf"/>
</dbReference>
<feature type="region of interest" description="Disordered" evidence="5">
    <location>
        <begin position="1"/>
        <end position="20"/>
    </location>
</feature>
<proteinExistence type="inferred from homology"/>
<dbReference type="Pfam" id="PF00538">
    <property type="entry name" value="Linker_histone"/>
    <property type="match status" value="1"/>
</dbReference>
<evidence type="ECO:0000256" key="2">
    <source>
        <dbReference type="ARBA" id="ARBA00023125"/>
    </source>
</evidence>
<keyword evidence="8" id="KW-1185">Reference proteome</keyword>
<reference evidence="7 8" key="1">
    <citation type="submission" date="2021-06" db="EMBL/GenBank/DDBJ databases">
        <title>Caerostris darwini draft genome.</title>
        <authorList>
            <person name="Kono N."/>
            <person name="Arakawa K."/>
        </authorList>
    </citation>
    <scope>NUCLEOTIDE SEQUENCE [LARGE SCALE GENOMIC DNA]</scope>
</reference>
<dbReference type="EMBL" id="BPLQ01003843">
    <property type="protein sequence ID" value="GIY03801.1"/>
    <property type="molecule type" value="Genomic_DNA"/>
</dbReference>
<comment type="subcellular location">
    <subcellularLocation>
        <location evidence="4">Nucleus</location>
    </subcellularLocation>
</comment>
<protein>
    <recommendedName>
        <fullName evidence="6">H15 domain-containing protein</fullName>
    </recommendedName>
</protein>
<feature type="compositionally biased region" description="Basic residues" evidence="5">
    <location>
        <begin position="75"/>
        <end position="141"/>
    </location>
</feature>
<evidence type="ECO:0000259" key="6">
    <source>
        <dbReference type="PROSITE" id="PS51504"/>
    </source>
</evidence>
<feature type="compositionally biased region" description="Polar residues" evidence="5">
    <location>
        <begin position="7"/>
        <end position="20"/>
    </location>
</feature>
<feature type="domain" description="H15" evidence="6">
    <location>
        <begin position="1"/>
        <end position="51"/>
    </location>
</feature>
<dbReference type="Proteomes" id="UP001054837">
    <property type="component" value="Unassembled WGS sequence"/>
</dbReference>
<feature type="region of interest" description="Disordered" evidence="5">
    <location>
        <begin position="35"/>
        <end position="151"/>
    </location>
</feature>
<dbReference type="GO" id="GO:0030527">
    <property type="term" value="F:structural constituent of chromatin"/>
    <property type="evidence" value="ECO:0007669"/>
    <property type="project" value="InterPro"/>
</dbReference>
<dbReference type="PROSITE" id="PS51504">
    <property type="entry name" value="H15"/>
    <property type="match status" value="1"/>
</dbReference>
<comment type="caution">
    <text evidence="7">The sequence shown here is derived from an EMBL/GenBank/DDBJ whole genome shotgun (WGS) entry which is preliminary data.</text>
</comment>
<dbReference type="SUPFAM" id="SSF46785">
    <property type="entry name" value="Winged helix' DNA-binding domain"/>
    <property type="match status" value="1"/>
</dbReference>
<comment type="similarity">
    <text evidence="4">Belongs to the histone H1/H5 family.</text>
</comment>
<dbReference type="GO" id="GO:0000786">
    <property type="term" value="C:nucleosome"/>
    <property type="evidence" value="ECO:0007669"/>
    <property type="project" value="InterPro"/>
</dbReference>
<dbReference type="PRINTS" id="PR00624">
    <property type="entry name" value="HISTONEH5"/>
</dbReference>
<keyword evidence="2 4" id="KW-0238">DNA-binding</keyword>
<evidence type="ECO:0000313" key="7">
    <source>
        <dbReference type="EMBL" id="GIY03801.1"/>
    </source>
</evidence>
<dbReference type="AlphaFoldDB" id="A0AAV4Q5Y3"/>
<evidence type="ECO:0000256" key="3">
    <source>
        <dbReference type="ARBA" id="ARBA00023242"/>
    </source>
</evidence>
<organism evidence="7 8">
    <name type="scientific">Caerostris darwini</name>
    <dbReference type="NCBI Taxonomy" id="1538125"/>
    <lineage>
        <taxon>Eukaryota</taxon>
        <taxon>Metazoa</taxon>
        <taxon>Ecdysozoa</taxon>
        <taxon>Arthropoda</taxon>
        <taxon>Chelicerata</taxon>
        <taxon>Arachnida</taxon>
        <taxon>Araneae</taxon>
        <taxon>Araneomorphae</taxon>
        <taxon>Entelegynae</taxon>
        <taxon>Araneoidea</taxon>
        <taxon>Araneidae</taxon>
        <taxon>Caerostris</taxon>
    </lineage>
</organism>
<evidence type="ECO:0000256" key="1">
    <source>
        <dbReference type="ARBA" id="ARBA00002809"/>
    </source>
</evidence>
<accession>A0AAV4Q5Y3</accession>
<dbReference type="InterPro" id="IPR036388">
    <property type="entry name" value="WH-like_DNA-bd_sf"/>
</dbReference>
<sequence length="169" mass="18235">MKKVGKENSNGTGFKKSSNLGLKRFLKSAVAAGTLVQTKGKGANGSFKLSASGQKAKEPKKVVKKVKKEGATPAKKAKTPVKKATKPKSKPEKKKPAAAKKAAVKKIVKAKSPKKVKATKPKAPKPKKLKTPKKAAPKKAAKNQPLQLKMNKKTKRMCTFCSHHNKRTF</sequence>
<dbReference type="GO" id="GO:0003677">
    <property type="term" value="F:DNA binding"/>
    <property type="evidence" value="ECO:0007669"/>
    <property type="project" value="UniProtKB-KW"/>
</dbReference>
<evidence type="ECO:0000256" key="4">
    <source>
        <dbReference type="RuleBase" id="RU003894"/>
    </source>
</evidence>
<gene>
    <name evidence="7" type="ORF">CDAR_288881</name>
</gene>
<dbReference type="InterPro" id="IPR005818">
    <property type="entry name" value="Histone_H1/H5_H15"/>
</dbReference>
<evidence type="ECO:0000256" key="5">
    <source>
        <dbReference type="SAM" id="MobiDB-lite"/>
    </source>
</evidence>
<dbReference type="Gene3D" id="1.10.10.10">
    <property type="entry name" value="Winged helix-like DNA-binding domain superfamily/Winged helix DNA-binding domain"/>
    <property type="match status" value="1"/>
</dbReference>
<name>A0AAV4Q5Y3_9ARAC</name>
<comment type="function">
    <text evidence="1">Histones H1 are necessary for the condensation of nucleosome chains into higher-order structures.</text>
</comment>
<keyword evidence="3 4" id="KW-0539">Nucleus</keyword>
<dbReference type="GO" id="GO:0006334">
    <property type="term" value="P:nucleosome assembly"/>
    <property type="evidence" value="ECO:0007669"/>
    <property type="project" value="InterPro"/>
</dbReference>
<dbReference type="GO" id="GO:0005634">
    <property type="term" value="C:nucleus"/>
    <property type="evidence" value="ECO:0007669"/>
    <property type="project" value="UniProtKB-SubCell"/>
</dbReference>
<dbReference type="InterPro" id="IPR005819">
    <property type="entry name" value="H1/H5"/>
</dbReference>
<keyword evidence="4" id="KW-0158">Chromosome</keyword>